<protein>
    <submittedName>
        <fullName evidence="2">Uncharacterized protein</fullName>
    </submittedName>
</protein>
<accession>A0A438MB88</accession>
<comment type="caution">
    <text evidence="2">The sequence shown here is derived from an EMBL/GenBank/DDBJ whole genome shotgun (WGS) entry which is preliminary data.</text>
</comment>
<keyword evidence="1" id="KW-0812">Transmembrane</keyword>
<evidence type="ECO:0000313" key="3">
    <source>
        <dbReference type="Proteomes" id="UP000284824"/>
    </source>
</evidence>
<evidence type="ECO:0000313" key="2">
    <source>
        <dbReference type="EMBL" id="RVX42921.1"/>
    </source>
</evidence>
<keyword evidence="1" id="KW-1133">Transmembrane helix</keyword>
<reference evidence="2 3" key="1">
    <citation type="submission" date="2019-01" db="EMBL/GenBank/DDBJ databases">
        <title>Sequencing the genomes of 1000 actinobacteria strains.</title>
        <authorList>
            <person name="Klenk H.-P."/>
        </authorList>
    </citation>
    <scope>NUCLEOTIDE SEQUENCE [LARGE SCALE GENOMIC DNA]</scope>
    <source>
        <strain evidence="2 3">DSM 43925</strain>
    </source>
</reference>
<keyword evidence="1" id="KW-0472">Membrane</keyword>
<keyword evidence="3" id="KW-1185">Reference proteome</keyword>
<gene>
    <name evidence="2" type="ORF">EDD27_5586</name>
</gene>
<proteinExistence type="predicted"/>
<dbReference type="EMBL" id="SAUN01000001">
    <property type="protein sequence ID" value="RVX42921.1"/>
    <property type="molecule type" value="Genomic_DNA"/>
</dbReference>
<dbReference type="RefSeq" id="WP_127934934.1">
    <property type="nucleotide sequence ID" value="NZ_SAUN01000001.1"/>
</dbReference>
<dbReference type="OrthoDB" id="3535430at2"/>
<evidence type="ECO:0000256" key="1">
    <source>
        <dbReference type="SAM" id="Phobius"/>
    </source>
</evidence>
<organism evidence="2 3">
    <name type="scientific">Nonomuraea polychroma</name>
    <dbReference type="NCBI Taxonomy" id="46176"/>
    <lineage>
        <taxon>Bacteria</taxon>
        <taxon>Bacillati</taxon>
        <taxon>Actinomycetota</taxon>
        <taxon>Actinomycetes</taxon>
        <taxon>Streptosporangiales</taxon>
        <taxon>Streptosporangiaceae</taxon>
        <taxon>Nonomuraea</taxon>
    </lineage>
</organism>
<dbReference type="AlphaFoldDB" id="A0A438MB88"/>
<feature type="transmembrane region" description="Helical" evidence="1">
    <location>
        <begin position="6"/>
        <end position="25"/>
    </location>
</feature>
<feature type="transmembrane region" description="Helical" evidence="1">
    <location>
        <begin position="32"/>
        <end position="55"/>
    </location>
</feature>
<sequence length="153" mass="16472">MASTVFGILAVLAVIVGVVLFLVLRRRPHTRVGAYATGVFSLLAAGVLTMGYLSFAGLESAALNTFTPAERAAALPCDAAVLQADNTDNKLNGRYIWWLRLRVTPRAGSPYEIERTARLTSSMGERLEQGNIVLPCLVAPTDRTRIEIAALAE</sequence>
<dbReference type="Proteomes" id="UP000284824">
    <property type="component" value="Unassembled WGS sequence"/>
</dbReference>
<name>A0A438MB88_9ACTN</name>